<dbReference type="OrthoDB" id="2783256at2759"/>
<organism evidence="2 3">
    <name type="scientific">Serendipita vermifera MAFF 305830</name>
    <dbReference type="NCBI Taxonomy" id="933852"/>
    <lineage>
        <taxon>Eukaryota</taxon>
        <taxon>Fungi</taxon>
        <taxon>Dikarya</taxon>
        <taxon>Basidiomycota</taxon>
        <taxon>Agaricomycotina</taxon>
        <taxon>Agaricomycetes</taxon>
        <taxon>Sebacinales</taxon>
        <taxon>Serendipitaceae</taxon>
        <taxon>Serendipita</taxon>
    </lineage>
</organism>
<keyword evidence="3" id="KW-1185">Reference proteome</keyword>
<sequence>MSYQYIPVNYGPAGAQAGQQMYVSASPQANVIQLPGGGYMQAGGHSPGHVTSGLPGQPVYLQPQPMLMQPGYYPNTPIMPVHNALPNVHYTPASHEPKVHYGLAANPTPLVFWDIFQPAATLQPLDASFPIQPSLSAVEPAVSTMRLVCKDMPWIITIKKSVGFVTIGDVYDAIYTQMQEPIIHSEWRLMGGTAQKKVTQRFRYRNEILKSQGKEEDTRGIRRVDYLLNKTAFVGLKQDDRAVKDLVGDIDINNAWLLVVGERK</sequence>
<dbReference type="InterPro" id="IPR046522">
    <property type="entry name" value="DUF6699"/>
</dbReference>
<accession>A0A0C2XFG3</accession>
<dbReference type="EMBL" id="KN824296">
    <property type="protein sequence ID" value="KIM27862.1"/>
    <property type="molecule type" value="Genomic_DNA"/>
</dbReference>
<protein>
    <recommendedName>
        <fullName evidence="1">DUF6699 domain-containing protein</fullName>
    </recommendedName>
</protein>
<dbReference type="STRING" id="933852.A0A0C2XFG3"/>
<evidence type="ECO:0000313" key="2">
    <source>
        <dbReference type="EMBL" id="KIM27862.1"/>
    </source>
</evidence>
<evidence type="ECO:0000313" key="3">
    <source>
        <dbReference type="Proteomes" id="UP000054097"/>
    </source>
</evidence>
<dbReference type="Pfam" id="PF20415">
    <property type="entry name" value="DUF6699"/>
    <property type="match status" value="1"/>
</dbReference>
<dbReference type="HOGENOM" id="CLU_1054184_0_0_1"/>
<name>A0A0C2XFG3_SERVB</name>
<dbReference type="AlphaFoldDB" id="A0A0C2XFG3"/>
<proteinExistence type="predicted"/>
<reference evidence="2 3" key="1">
    <citation type="submission" date="2014-04" db="EMBL/GenBank/DDBJ databases">
        <authorList>
            <consortium name="DOE Joint Genome Institute"/>
            <person name="Kuo A."/>
            <person name="Zuccaro A."/>
            <person name="Kohler A."/>
            <person name="Nagy L.G."/>
            <person name="Floudas D."/>
            <person name="Copeland A."/>
            <person name="Barry K.W."/>
            <person name="Cichocki N."/>
            <person name="Veneault-Fourrey C."/>
            <person name="LaButti K."/>
            <person name="Lindquist E.A."/>
            <person name="Lipzen A."/>
            <person name="Lundell T."/>
            <person name="Morin E."/>
            <person name="Murat C."/>
            <person name="Sun H."/>
            <person name="Tunlid A."/>
            <person name="Henrissat B."/>
            <person name="Grigoriev I.V."/>
            <person name="Hibbett D.S."/>
            <person name="Martin F."/>
            <person name="Nordberg H.P."/>
            <person name="Cantor M.N."/>
            <person name="Hua S.X."/>
        </authorList>
    </citation>
    <scope>NUCLEOTIDE SEQUENCE [LARGE SCALE GENOMIC DNA]</scope>
    <source>
        <strain evidence="2 3">MAFF 305830</strain>
    </source>
</reference>
<reference evidence="3" key="2">
    <citation type="submission" date="2015-01" db="EMBL/GenBank/DDBJ databases">
        <title>Evolutionary Origins and Diversification of the Mycorrhizal Mutualists.</title>
        <authorList>
            <consortium name="DOE Joint Genome Institute"/>
            <consortium name="Mycorrhizal Genomics Consortium"/>
            <person name="Kohler A."/>
            <person name="Kuo A."/>
            <person name="Nagy L.G."/>
            <person name="Floudas D."/>
            <person name="Copeland A."/>
            <person name="Barry K.W."/>
            <person name="Cichocki N."/>
            <person name="Veneault-Fourrey C."/>
            <person name="LaButti K."/>
            <person name="Lindquist E.A."/>
            <person name="Lipzen A."/>
            <person name="Lundell T."/>
            <person name="Morin E."/>
            <person name="Murat C."/>
            <person name="Riley R."/>
            <person name="Ohm R."/>
            <person name="Sun H."/>
            <person name="Tunlid A."/>
            <person name="Henrissat B."/>
            <person name="Grigoriev I.V."/>
            <person name="Hibbett D.S."/>
            <person name="Martin F."/>
        </authorList>
    </citation>
    <scope>NUCLEOTIDE SEQUENCE [LARGE SCALE GENOMIC DNA]</scope>
    <source>
        <strain evidence="3">MAFF 305830</strain>
    </source>
</reference>
<evidence type="ECO:0000259" key="1">
    <source>
        <dbReference type="Pfam" id="PF20415"/>
    </source>
</evidence>
<feature type="domain" description="DUF6699" evidence="1">
    <location>
        <begin position="113"/>
        <end position="239"/>
    </location>
</feature>
<gene>
    <name evidence="2" type="ORF">M408DRAFT_160246</name>
</gene>
<dbReference type="Proteomes" id="UP000054097">
    <property type="component" value="Unassembled WGS sequence"/>
</dbReference>